<accession>A0A3P8TS14</accession>
<protein>
    <submittedName>
        <fullName evidence="4">Activating signal cointegrator 1 complex subunit 1</fullName>
    </submittedName>
</protein>
<dbReference type="SUPFAM" id="SSF54791">
    <property type="entry name" value="Eukaryotic type KH-domain (KH-domain type I)"/>
    <property type="match status" value="1"/>
</dbReference>
<dbReference type="InterPro" id="IPR047538">
    <property type="entry name" value="KH-I_ASCC1"/>
</dbReference>
<evidence type="ECO:0000313" key="5">
    <source>
        <dbReference type="Proteomes" id="UP000265080"/>
    </source>
</evidence>
<evidence type="ECO:0000256" key="1">
    <source>
        <dbReference type="PROSITE-ProRule" id="PRU00117"/>
    </source>
</evidence>
<reference evidence="4" key="3">
    <citation type="submission" date="2025-09" db="UniProtKB">
        <authorList>
            <consortium name="Ensembl"/>
        </authorList>
    </citation>
    <scope>IDENTIFICATION</scope>
</reference>
<name>A0A3P8TS14_AMPPE</name>
<dbReference type="Pfam" id="PF10469">
    <property type="entry name" value="AKAP7_NLS"/>
    <property type="match status" value="1"/>
</dbReference>
<dbReference type="GeneTree" id="ENSGT00390000018119"/>
<dbReference type="GO" id="GO:0003723">
    <property type="term" value="F:RNA binding"/>
    <property type="evidence" value="ECO:0007669"/>
    <property type="project" value="UniProtKB-UniRule"/>
</dbReference>
<evidence type="ECO:0000313" key="4">
    <source>
        <dbReference type="Ensembl" id="ENSAPEP00000027829.1"/>
    </source>
</evidence>
<feature type="domain" description="K Homology" evidence="3">
    <location>
        <begin position="128"/>
        <end position="196"/>
    </location>
</feature>
<dbReference type="PANTHER" id="PTHR13360">
    <property type="entry name" value="ACTIVATING SIGNAL COINTEGRATOR 1 COMPLEX SUBUNIT 1"/>
    <property type="match status" value="1"/>
</dbReference>
<keyword evidence="2" id="KW-0812">Transmembrane</keyword>
<dbReference type="InterPro" id="IPR004088">
    <property type="entry name" value="KH_dom_type_1"/>
</dbReference>
<reference evidence="4 5" key="1">
    <citation type="submission" date="2018-03" db="EMBL/GenBank/DDBJ databases">
        <title>Finding Nemo's genes: A chromosome-scale reference assembly of the genome of the orange clownfish Amphiprion percula.</title>
        <authorList>
            <person name="Lehmann R."/>
        </authorList>
    </citation>
    <scope>NUCLEOTIDE SEQUENCE</scope>
</reference>
<keyword evidence="2" id="KW-1133">Transmembrane helix</keyword>
<dbReference type="STRING" id="161767.ENSAPEP00000027829"/>
<dbReference type="GO" id="GO:0005634">
    <property type="term" value="C:nucleus"/>
    <property type="evidence" value="ECO:0007669"/>
    <property type="project" value="TreeGrafter"/>
</dbReference>
<dbReference type="AlphaFoldDB" id="A0A3P8TS14"/>
<dbReference type="PROSITE" id="PS50084">
    <property type="entry name" value="KH_TYPE_1"/>
    <property type="match status" value="1"/>
</dbReference>
<dbReference type="Pfam" id="PF00013">
    <property type="entry name" value="KH_1"/>
    <property type="match status" value="1"/>
</dbReference>
<proteinExistence type="predicted"/>
<dbReference type="Ensembl" id="ENSAPET00000028565.1">
    <property type="protein sequence ID" value="ENSAPEP00000027829.1"/>
    <property type="gene ID" value="ENSAPEG00000019742.1"/>
</dbReference>
<dbReference type="Gene3D" id="3.30.1370.10">
    <property type="entry name" value="K Homology domain, type 1"/>
    <property type="match status" value="1"/>
</dbReference>
<dbReference type="Proteomes" id="UP000265080">
    <property type="component" value="Chromosome 19"/>
</dbReference>
<sequence>MMKSNVHCVDKYSHCMFPNPLLFRELRDDYKQVPLAVFFLLPSIISPAPLGYVYRTFLGGMSSEALNPEPVTELPLTPPAEDDEEDAAIALGNFKTHREKHNSCHYTSESEDVADETCDTHFIEQTDKGYRCAIDVPSVLYKYIIGKKGETRKRLEFDTKTSISIPKQGVEGQIVITGSYKSAVSSAVTRVEVLVENFRKKQPFTHFLSFPLNDSKIQEGFLTFKDEVLQQCSQDHGVEGSIFQNPAKLHLTIGTLALLNDMEVRKACEHLQECEKFIRDITGGKPLPLEVTGVEYMNDDPAMVDVLYAKVNVKDGSDKLQVIADRLVEHFVSAGLMIREWDRVKLHGTVMNTLFRKDSTVEDTGGTGRQATSEREAFDARNILKKFGAYCFGGFELNTVLLSQRYSIDCTGYYSSAGSISFS</sequence>
<dbReference type="InterPro" id="IPR009210">
    <property type="entry name" value="ASCC1"/>
</dbReference>
<dbReference type="InterPro" id="IPR004087">
    <property type="entry name" value="KH_dom"/>
</dbReference>
<dbReference type="PANTHER" id="PTHR13360:SF1">
    <property type="entry name" value="ACTIVATING SIGNAL COINTEGRATOR 1 COMPLEX SUBUNIT 1"/>
    <property type="match status" value="1"/>
</dbReference>
<dbReference type="CDD" id="cd22419">
    <property type="entry name" value="KH-I_ASCC1"/>
    <property type="match status" value="1"/>
</dbReference>
<keyword evidence="1" id="KW-0694">RNA-binding</keyword>
<dbReference type="SMART" id="SM00322">
    <property type="entry name" value="KH"/>
    <property type="match status" value="1"/>
</dbReference>
<reference evidence="4" key="2">
    <citation type="submission" date="2025-08" db="UniProtKB">
        <authorList>
            <consortium name="Ensembl"/>
        </authorList>
    </citation>
    <scope>IDENTIFICATION</scope>
</reference>
<dbReference type="InterPro" id="IPR036612">
    <property type="entry name" value="KH_dom_type_1_sf"/>
</dbReference>
<feature type="transmembrane region" description="Helical" evidence="2">
    <location>
        <begin position="33"/>
        <end position="54"/>
    </location>
</feature>
<dbReference type="InterPro" id="IPR019510">
    <property type="entry name" value="AKAP7-like_phosphoesterase"/>
</dbReference>
<keyword evidence="5" id="KW-1185">Reference proteome</keyword>
<organism evidence="4 5">
    <name type="scientific">Amphiprion percula</name>
    <name type="common">Orange clownfish</name>
    <name type="synonym">Lutjanus percula</name>
    <dbReference type="NCBI Taxonomy" id="161767"/>
    <lineage>
        <taxon>Eukaryota</taxon>
        <taxon>Metazoa</taxon>
        <taxon>Chordata</taxon>
        <taxon>Craniata</taxon>
        <taxon>Vertebrata</taxon>
        <taxon>Euteleostomi</taxon>
        <taxon>Actinopterygii</taxon>
        <taxon>Neopterygii</taxon>
        <taxon>Teleostei</taxon>
        <taxon>Neoteleostei</taxon>
        <taxon>Acanthomorphata</taxon>
        <taxon>Ovalentaria</taxon>
        <taxon>Pomacentridae</taxon>
        <taxon>Amphiprion</taxon>
    </lineage>
</organism>
<dbReference type="GO" id="GO:0006307">
    <property type="term" value="P:DNA alkylation repair"/>
    <property type="evidence" value="ECO:0007669"/>
    <property type="project" value="InterPro"/>
</dbReference>
<evidence type="ECO:0000259" key="3">
    <source>
        <dbReference type="SMART" id="SM00322"/>
    </source>
</evidence>
<dbReference type="GO" id="GO:0006355">
    <property type="term" value="P:regulation of DNA-templated transcription"/>
    <property type="evidence" value="ECO:0007669"/>
    <property type="project" value="TreeGrafter"/>
</dbReference>
<evidence type="ECO:0000256" key="2">
    <source>
        <dbReference type="SAM" id="Phobius"/>
    </source>
</evidence>
<keyword evidence="2" id="KW-0472">Membrane</keyword>
<dbReference type="Gene3D" id="3.90.1140.10">
    <property type="entry name" value="Cyclic phosphodiesterase"/>
    <property type="match status" value="1"/>
</dbReference>